<dbReference type="AlphaFoldDB" id="E5A2Q9"/>
<accession>E5A2Q9</accession>
<gene>
    <name evidence="1" type="ORF">LEMA_P092640.1</name>
</gene>
<dbReference type="HOGENOM" id="CLU_1635705_0_0_1"/>
<organism evidence="2">
    <name type="scientific">Leptosphaeria maculans (strain JN3 / isolate v23.1.3 / race Av1-4-5-6-7-8)</name>
    <name type="common">Blackleg fungus</name>
    <name type="synonym">Phoma lingam</name>
    <dbReference type="NCBI Taxonomy" id="985895"/>
    <lineage>
        <taxon>Eukaryota</taxon>
        <taxon>Fungi</taxon>
        <taxon>Dikarya</taxon>
        <taxon>Ascomycota</taxon>
        <taxon>Pezizomycotina</taxon>
        <taxon>Dothideomycetes</taxon>
        <taxon>Pleosporomycetidae</taxon>
        <taxon>Pleosporales</taxon>
        <taxon>Pleosporineae</taxon>
        <taxon>Leptosphaeriaceae</taxon>
        <taxon>Plenodomus</taxon>
        <taxon>Plenodomus lingam/Leptosphaeria maculans species complex</taxon>
    </lineage>
</organism>
<sequence>MHGTDFPTNGHTNGPLSARDSASSVLSSIGSPGVGQLLYCMTSTTNTSFTSFTQLHFVFLFSSLTIASQSPTCTSFALRARLQEGGQHCIPNMVSGNGNSAQPSWQGLPVYKRRFQEVGCLVRHILVDRPSHAALACLSEHASVLDYLCTRTLFLDRGRRVR</sequence>
<dbReference type="EMBL" id="FP929132">
    <property type="protein sequence ID" value="CBX97855.1"/>
    <property type="molecule type" value="Genomic_DNA"/>
</dbReference>
<protein>
    <submittedName>
        <fullName evidence="1">Predicted protein</fullName>
    </submittedName>
</protein>
<dbReference type="Proteomes" id="UP000002668">
    <property type="component" value="Genome"/>
</dbReference>
<name>E5A2Q9_LEPMJ</name>
<keyword evidence="2" id="KW-1185">Reference proteome</keyword>
<evidence type="ECO:0000313" key="1">
    <source>
        <dbReference type="EMBL" id="CBX97855.1"/>
    </source>
</evidence>
<evidence type="ECO:0000313" key="2">
    <source>
        <dbReference type="Proteomes" id="UP000002668"/>
    </source>
</evidence>
<dbReference type="InParanoid" id="E5A2Q9"/>
<dbReference type="VEuPathDB" id="FungiDB:LEMA_P092640.1"/>
<proteinExistence type="predicted"/>
<reference evidence="2" key="1">
    <citation type="journal article" date="2011" name="Nat. Commun.">
        <title>Effector diversification within compartments of the Leptosphaeria maculans genome affected by Repeat-Induced Point mutations.</title>
        <authorList>
            <person name="Rouxel T."/>
            <person name="Grandaubert J."/>
            <person name="Hane J.K."/>
            <person name="Hoede C."/>
            <person name="van de Wouw A.P."/>
            <person name="Couloux A."/>
            <person name="Dominguez V."/>
            <person name="Anthouard V."/>
            <person name="Bally P."/>
            <person name="Bourras S."/>
            <person name="Cozijnsen A.J."/>
            <person name="Ciuffetti L.M."/>
            <person name="Degrave A."/>
            <person name="Dilmaghani A."/>
            <person name="Duret L."/>
            <person name="Fudal I."/>
            <person name="Goodwin S.B."/>
            <person name="Gout L."/>
            <person name="Glaser N."/>
            <person name="Linglin J."/>
            <person name="Kema G.H.J."/>
            <person name="Lapalu N."/>
            <person name="Lawrence C.B."/>
            <person name="May K."/>
            <person name="Meyer M."/>
            <person name="Ollivier B."/>
            <person name="Poulain J."/>
            <person name="Schoch C.L."/>
            <person name="Simon A."/>
            <person name="Spatafora J.W."/>
            <person name="Stachowiak A."/>
            <person name="Turgeon B.G."/>
            <person name="Tyler B.M."/>
            <person name="Vincent D."/>
            <person name="Weissenbach J."/>
            <person name="Amselem J."/>
            <person name="Quesneville H."/>
            <person name="Oliver R.P."/>
            <person name="Wincker P."/>
            <person name="Balesdent M.-H."/>
            <person name="Howlett B.J."/>
        </authorList>
    </citation>
    <scope>NUCLEOTIDE SEQUENCE [LARGE SCALE GENOMIC DNA]</scope>
    <source>
        <strain evidence="2">JN3 / isolate v23.1.3 / race Av1-4-5-6-7-8</strain>
    </source>
</reference>